<keyword evidence="9 11" id="KW-0739">Sodium transport</keyword>
<sequence length="564" mass="63347">MIWLAAFGICTGYLVYLLHEEYVIFKQYPPMTSASVKRVSSMQFPAITFCNMSPYNRSKVAKDPRDVEYLLAISRLSSFVGPINWSDPYYHDNGYFRPRTNSDIKYESLNPFGVIREVLFDKVDVTGDVEEKVIRYGMCYTWNADGSVTTTSTGNSMNFIAFLKVNNDQNYQSIDCSKGLKAAVHDPGEHPVIEENGFLVPPGRLAPATLSKTTVAPDPRDSTYHMAISPLSSIVGPVNWSDPYYQDNGYFRSRTNSDIKYETLDKSRMILMVMFDQKDVIGDLEEKVTRYGMCYTWNADGSATTTSTGNAMNFVALLNMNSDQNYQSIDSSKGLKAAVHNPNEHPAIEDNGFLVPPGRMALAKLSKTTHSYLGTPYKAFGDDFCLDTTADDFVNPVHPSPYSINACNQKCGADSTYQRCGCVPLGIIGNYTICSHYQYYQCFFNASSSRMTVSSLPGACNCPQPCQQTTYDVSVSYALFPSEEAGSFLESRFGFSKEYVKRSRYGPRNLRRDRCNVHLEIIQRSFLDHQHGRNTRLMIGKFAAGISSEREVKSRPDVHEFTIL</sequence>
<evidence type="ECO:0000256" key="9">
    <source>
        <dbReference type="ARBA" id="ARBA00023201"/>
    </source>
</evidence>
<evidence type="ECO:0000256" key="5">
    <source>
        <dbReference type="ARBA" id="ARBA00022989"/>
    </source>
</evidence>
<evidence type="ECO:0000256" key="1">
    <source>
        <dbReference type="ARBA" id="ARBA00004141"/>
    </source>
</evidence>
<keyword evidence="5" id="KW-1133">Transmembrane helix</keyword>
<keyword evidence="8" id="KW-0472">Membrane</keyword>
<keyword evidence="10 11" id="KW-0407">Ion channel</keyword>
<evidence type="ECO:0000256" key="4">
    <source>
        <dbReference type="ARBA" id="ARBA00022692"/>
    </source>
</evidence>
<dbReference type="Gene3D" id="1.10.287.820">
    <property type="entry name" value="Acid-sensing ion channel domain"/>
    <property type="match status" value="1"/>
</dbReference>
<dbReference type="FunCoup" id="K1QMI1">
    <property type="interactions" value="40"/>
</dbReference>
<keyword evidence="6" id="KW-0915">Sodium</keyword>
<reference evidence="12" key="1">
    <citation type="journal article" date="2012" name="Nature">
        <title>The oyster genome reveals stress adaptation and complexity of shell formation.</title>
        <authorList>
            <person name="Zhang G."/>
            <person name="Fang X."/>
            <person name="Guo X."/>
            <person name="Li L."/>
            <person name="Luo R."/>
            <person name="Xu F."/>
            <person name="Yang P."/>
            <person name="Zhang L."/>
            <person name="Wang X."/>
            <person name="Qi H."/>
            <person name="Xiong Z."/>
            <person name="Que H."/>
            <person name="Xie Y."/>
            <person name="Holland P.W."/>
            <person name="Paps J."/>
            <person name="Zhu Y."/>
            <person name="Wu F."/>
            <person name="Chen Y."/>
            <person name="Wang J."/>
            <person name="Peng C."/>
            <person name="Meng J."/>
            <person name="Yang L."/>
            <person name="Liu J."/>
            <person name="Wen B."/>
            <person name="Zhang N."/>
            <person name="Huang Z."/>
            <person name="Zhu Q."/>
            <person name="Feng Y."/>
            <person name="Mount A."/>
            <person name="Hedgecock D."/>
            <person name="Xu Z."/>
            <person name="Liu Y."/>
            <person name="Domazet-Loso T."/>
            <person name="Du Y."/>
            <person name="Sun X."/>
            <person name="Zhang S."/>
            <person name="Liu B."/>
            <person name="Cheng P."/>
            <person name="Jiang X."/>
            <person name="Li J."/>
            <person name="Fan D."/>
            <person name="Wang W."/>
            <person name="Fu W."/>
            <person name="Wang T."/>
            <person name="Wang B."/>
            <person name="Zhang J."/>
            <person name="Peng Z."/>
            <person name="Li Y."/>
            <person name="Li N."/>
            <person name="Wang J."/>
            <person name="Chen M."/>
            <person name="He Y."/>
            <person name="Tan F."/>
            <person name="Song X."/>
            <person name="Zheng Q."/>
            <person name="Huang R."/>
            <person name="Yang H."/>
            <person name="Du X."/>
            <person name="Chen L."/>
            <person name="Yang M."/>
            <person name="Gaffney P.M."/>
            <person name="Wang S."/>
            <person name="Luo L."/>
            <person name="She Z."/>
            <person name="Ming Y."/>
            <person name="Huang W."/>
            <person name="Zhang S."/>
            <person name="Huang B."/>
            <person name="Zhang Y."/>
            <person name="Qu T."/>
            <person name="Ni P."/>
            <person name="Miao G."/>
            <person name="Wang J."/>
            <person name="Wang Q."/>
            <person name="Steinberg C.E."/>
            <person name="Wang H."/>
            <person name="Li N."/>
            <person name="Qian L."/>
            <person name="Zhang G."/>
            <person name="Li Y."/>
            <person name="Yang H."/>
            <person name="Liu X."/>
            <person name="Wang J."/>
            <person name="Yin Y."/>
            <person name="Wang J."/>
        </authorList>
    </citation>
    <scope>NUCLEOTIDE SEQUENCE [LARGE SCALE GENOMIC DNA]</scope>
    <source>
        <strain evidence="12">05x7-T-G4-1.051#20</strain>
    </source>
</reference>
<evidence type="ECO:0000256" key="6">
    <source>
        <dbReference type="ARBA" id="ARBA00023053"/>
    </source>
</evidence>
<evidence type="ECO:0000313" key="12">
    <source>
        <dbReference type="EMBL" id="EKC32309.1"/>
    </source>
</evidence>
<dbReference type="GO" id="GO:0015280">
    <property type="term" value="F:ligand-gated sodium channel activity"/>
    <property type="evidence" value="ECO:0007669"/>
    <property type="project" value="TreeGrafter"/>
</dbReference>
<evidence type="ECO:0000256" key="8">
    <source>
        <dbReference type="ARBA" id="ARBA00023136"/>
    </source>
</evidence>
<dbReference type="HOGENOM" id="CLU_017673_0_0_1"/>
<protein>
    <submittedName>
        <fullName evidence="12">Amiloride-sensitive cation channel 4</fullName>
    </submittedName>
</protein>
<dbReference type="InParanoid" id="K1QMI1"/>
<dbReference type="PANTHER" id="PTHR11690:SF244">
    <property type="entry name" value="DEGENERIN LIKE"/>
    <property type="match status" value="1"/>
</dbReference>
<evidence type="ECO:0000256" key="11">
    <source>
        <dbReference type="RuleBase" id="RU000679"/>
    </source>
</evidence>
<dbReference type="PRINTS" id="PR01078">
    <property type="entry name" value="AMINACHANNEL"/>
</dbReference>
<evidence type="ECO:0000256" key="2">
    <source>
        <dbReference type="ARBA" id="ARBA00022448"/>
    </source>
</evidence>
<evidence type="ECO:0000256" key="10">
    <source>
        <dbReference type="ARBA" id="ARBA00023303"/>
    </source>
</evidence>
<evidence type="ECO:0000256" key="3">
    <source>
        <dbReference type="ARBA" id="ARBA00022461"/>
    </source>
</evidence>
<dbReference type="Pfam" id="PF00858">
    <property type="entry name" value="ASC"/>
    <property type="match status" value="2"/>
</dbReference>
<dbReference type="AlphaFoldDB" id="K1QMI1"/>
<dbReference type="Gene3D" id="2.60.470.10">
    <property type="entry name" value="Acid-sensing ion channels like domains"/>
    <property type="match status" value="1"/>
</dbReference>
<dbReference type="EMBL" id="JH817293">
    <property type="protein sequence ID" value="EKC32309.1"/>
    <property type="molecule type" value="Genomic_DNA"/>
</dbReference>
<keyword evidence="4 11" id="KW-0812">Transmembrane</keyword>
<comment type="similarity">
    <text evidence="11">Belongs to the amiloride-sensitive sodium channel (TC 1.A.6) family.</text>
</comment>
<name>K1QMI1_MAGGI</name>
<dbReference type="GO" id="GO:0005886">
    <property type="term" value="C:plasma membrane"/>
    <property type="evidence" value="ECO:0007669"/>
    <property type="project" value="TreeGrafter"/>
</dbReference>
<accession>K1QMI1</accession>
<keyword evidence="2 11" id="KW-0813">Transport</keyword>
<evidence type="ECO:0000256" key="7">
    <source>
        <dbReference type="ARBA" id="ARBA00023065"/>
    </source>
</evidence>
<gene>
    <name evidence="12" type="ORF">CGI_10022242</name>
</gene>
<comment type="subcellular location">
    <subcellularLocation>
        <location evidence="1">Membrane</location>
        <topology evidence="1">Multi-pass membrane protein</topology>
    </subcellularLocation>
</comment>
<organism evidence="12">
    <name type="scientific">Magallana gigas</name>
    <name type="common">Pacific oyster</name>
    <name type="synonym">Crassostrea gigas</name>
    <dbReference type="NCBI Taxonomy" id="29159"/>
    <lineage>
        <taxon>Eukaryota</taxon>
        <taxon>Metazoa</taxon>
        <taxon>Spiralia</taxon>
        <taxon>Lophotrochozoa</taxon>
        <taxon>Mollusca</taxon>
        <taxon>Bivalvia</taxon>
        <taxon>Autobranchia</taxon>
        <taxon>Pteriomorphia</taxon>
        <taxon>Ostreida</taxon>
        <taxon>Ostreoidea</taxon>
        <taxon>Ostreidae</taxon>
        <taxon>Magallana</taxon>
    </lineage>
</organism>
<dbReference type="InterPro" id="IPR001873">
    <property type="entry name" value="ENaC"/>
</dbReference>
<proteinExistence type="inferred from homology"/>
<dbReference type="PANTHER" id="PTHR11690">
    <property type="entry name" value="AMILORIDE-SENSITIVE SODIUM CHANNEL-RELATED"/>
    <property type="match status" value="1"/>
</dbReference>
<keyword evidence="7 11" id="KW-0406">Ion transport</keyword>
<keyword evidence="3 11" id="KW-0894">Sodium channel</keyword>